<proteinExistence type="predicted"/>
<reference evidence="4" key="1">
    <citation type="submission" date="2009-12" db="EMBL/GenBank/DDBJ databases">
        <authorList>
            <person name="Jacobs-Sera D."/>
            <person name="Zellars M."/>
            <person name="Wells M.E."/>
            <person name="Webb J.L."/>
            <person name="Ware V.C."/>
            <person name="Vazquez E."/>
            <person name="TamarapuParthasarathy P."/>
            <person name="Smith I.A."/>
            <person name="Simon S.E."/>
            <person name="Shaffer C.D."/>
            <person name="Rubin M.R."/>
            <person name="Rosenzweig R.F."/>
            <person name="Rinehart C.A."/>
            <person name="Qin H."/>
            <person name="Pillay I."/>
            <person name="Payne D.E.II."/>
            <person name="Padolina J.M."/>
            <person name="Novick P.A."/>
            <person name="Miller E.S."/>
            <person name="Mayer E.S."/>
            <person name="Marzillier J.Y."/>
            <person name="Mageeney C.M."/>
            <person name="MacGibeny M.A."/>
            <person name="Li W."/>
            <person name="Lee J.Y."/>
            <person name="Kinnersley M.A."/>
            <person name="King-Smith C."/>
            <person name="King R.A."/>
            <person name="Kenna M.A."/>
            <person name="Kearse M.G."/>
            <person name="Johnson B.K."/>
            <person name="Johnson A.A."/>
            <person name="Johnson C.M."/>
            <person name="Hughes L.E."/>
            <person name="Harrison M."/>
            <person name="Guild N.A."/>
            <person name="Gilbert J.L."/>
            <person name="Fillman C.L."/>
            <person name="Felton C.M."/>
            <person name="Dunbar D.A."/>
            <person name="Dennehy J.J."/>
            <person name="DeJong R.J."/>
            <person name="Carson S."/>
            <person name="Burnett S.H."/>
            <person name="Breakwell D.P."/>
            <person name="Berrios J.E."/>
            <person name="Benjamin R.C."/>
            <person name="Anderson J.J."/>
            <person name="Bradley K.W."/>
            <person name="Khaja R."/>
            <person name="Lee E."/>
            <person name="Barker L.P."/>
            <person name="Lewis M.F."/>
            <person name="Jordan T.C."/>
            <person name="Cresawn S.G."/>
            <person name="Grace M.A."/>
            <person name="Pope W.H."/>
            <person name="Ko C."/>
            <person name="Russell D.A."/>
            <person name="Peebles C.L."/>
            <person name="Lawrence J.L."/>
            <person name="Hendrix R.W."/>
            <person name="Hatfull G.F."/>
        </authorList>
    </citation>
    <scope>NUCLEOTIDE SEQUENCE [LARGE SCALE GENOMIC DNA]</scope>
</reference>
<evidence type="ECO:0000259" key="2">
    <source>
        <dbReference type="Pfam" id="PF21722"/>
    </source>
</evidence>
<dbReference type="Pfam" id="PF21722">
    <property type="entry name" value="Gly_rich_2"/>
    <property type="match status" value="1"/>
</dbReference>
<dbReference type="Proteomes" id="UP000001547">
    <property type="component" value="Segment"/>
</dbReference>
<gene>
    <name evidence="3" type="primary">8</name>
    <name evidence="3" type="ORF">REDROCK_8</name>
</gene>
<dbReference type="KEGG" id="vg:22110951"/>
<sequence>MGIYLGSTALNTFRVGTQTPDRIFLGNDLVWPDITPVPQSFTAAGAWQWFFPVNCRFIDIIILGGGGGGQGSGSSFINGLGGNAGSWNAVTLKRGVDIPWDLAVISGVIGNGGGGGNWGFGAIPGLPGGAGGDTTATATGIGTLTAAGGNGVIGAGNMTGKSPGNFTWNGRLYVGAGNMTGKSPGNFTWNGRLYVGGAERPRGGSGTTNVPGNPPGGGGPGGQGGAFSGQNGGNGAPGAVFLYAY</sequence>
<name>D3JZ71_9CAUD</name>
<dbReference type="GeneID" id="22110951"/>
<dbReference type="RefSeq" id="YP_009101262.1">
    <property type="nucleotide sequence ID" value="NC_025444.1"/>
</dbReference>
<feature type="domain" description="Glycine-rich" evidence="2">
    <location>
        <begin position="42"/>
        <end position="245"/>
    </location>
</feature>
<feature type="region of interest" description="Disordered" evidence="1">
    <location>
        <begin position="198"/>
        <end position="231"/>
    </location>
</feature>
<evidence type="ECO:0000313" key="3">
    <source>
        <dbReference type="EMBL" id="ADB93702.1"/>
    </source>
</evidence>
<keyword evidence="4" id="KW-1185">Reference proteome</keyword>
<accession>D3JZ71</accession>
<organism evidence="3 4">
    <name type="scientific">Mycobacterium phage RedRock</name>
    <dbReference type="NCBI Taxonomy" id="711470"/>
    <lineage>
        <taxon>Viruses</taxon>
        <taxon>Duplodnaviria</taxon>
        <taxon>Heunggongvirae</taxon>
        <taxon>Uroviricota</taxon>
        <taxon>Caudoviricetes</taxon>
        <taxon>Fromanvirus</taxon>
        <taxon>Fromanvirus redrock</taxon>
    </lineage>
</organism>
<dbReference type="OrthoDB" id="17155at10239"/>
<dbReference type="EMBL" id="GU339467">
    <property type="protein sequence ID" value="ADB93702.1"/>
    <property type="molecule type" value="Genomic_DNA"/>
</dbReference>
<feature type="compositionally biased region" description="Gly residues" evidence="1">
    <location>
        <begin position="215"/>
        <end position="231"/>
    </location>
</feature>
<protein>
    <recommendedName>
        <fullName evidence="2">Glycine-rich domain-containing protein</fullName>
    </recommendedName>
</protein>
<evidence type="ECO:0000313" key="4">
    <source>
        <dbReference type="Proteomes" id="UP000001547"/>
    </source>
</evidence>
<evidence type="ECO:0000256" key="1">
    <source>
        <dbReference type="SAM" id="MobiDB-lite"/>
    </source>
</evidence>
<dbReference type="InterPro" id="IPR049304">
    <property type="entry name" value="Gly_rich_dom"/>
</dbReference>